<dbReference type="GO" id="GO:0051301">
    <property type="term" value="P:cell division"/>
    <property type="evidence" value="ECO:0007669"/>
    <property type="project" value="UniProtKB-KW"/>
</dbReference>
<protein>
    <submittedName>
        <fullName evidence="1">Cell division protein DivIVA</fullName>
    </submittedName>
</protein>
<accession>A0A837D3J5</accession>
<evidence type="ECO:0000313" key="1">
    <source>
        <dbReference type="EMBL" id="KHF42323.1"/>
    </source>
</evidence>
<comment type="caution">
    <text evidence="1">The sequence shown here is derived from an EMBL/GenBank/DDBJ whole genome shotgun (WGS) entry which is preliminary data.</text>
</comment>
<name>A0A837D3J5_9PSEU</name>
<organism evidence="1 2">
    <name type="scientific">Saccharomonospora viridis</name>
    <dbReference type="NCBI Taxonomy" id="1852"/>
    <lineage>
        <taxon>Bacteria</taxon>
        <taxon>Bacillati</taxon>
        <taxon>Actinomycetota</taxon>
        <taxon>Actinomycetes</taxon>
        <taxon>Pseudonocardiales</taxon>
        <taxon>Pseudonocardiaceae</taxon>
        <taxon>Saccharomonospora</taxon>
    </lineage>
</organism>
<keyword evidence="1" id="KW-0132">Cell division</keyword>
<reference evidence="1 2" key="1">
    <citation type="submission" date="2014-10" db="EMBL/GenBank/DDBJ databases">
        <title>Genome sequence of Micropolyspora internatus JCM3315.</title>
        <authorList>
            <person name="Shin S.-K."/>
            <person name="Yi H."/>
        </authorList>
    </citation>
    <scope>NUCLEOTIDE SEQUENCE [LARGE SCALE GENOMIC DNA]</scope>
    <source>
        <strain evidence="1 2">JCM 3315</strain>
    </source>
</reference>
<gene>
    <name evidence="1" type="ORF">MINT15_38400</name>
</gene>
<dbReference type="NCBIfam" id="TIGR03544">
    <property type="entry name" value="DivI1A_domain"/>
    <property type="match status" value="2"/>
</dbReference>
<proteinExistence type="predicted"/>
<dbReference type="RefSeq" id="WP_015787522.1">
    <property type="nucleotide sequence ID" value="NZ_CALJZO010000018.1"/>
</dbReference>
<dbReference type="OrthoDB" id="5198800at2"/>
<dbReference type="Gene3D" id="6.10.250.660">
    <property type="match status" value="2"/>
</dbReference>
<evidence type="ECO:0000313" key="2">
    <source>
        <dbReference type="Proteomes" id="UP000030848"/>
    </source>
</evidence>
<dbReference type="Proteomes" id="UP000030848">
    <property type="component" value="Unassembled WGS sequence"/>
</dbReference>
<dbReference type="EMBL" id="JRZE01000007">
    <property type="protein sequence ID" value="KHF42323.1"/>
    <property type="molecule type" value="Genomic_DNA"/>
</dbReference>
<sequence>MKLTAEDVDKAWFPPAPFGTRGYNQMQVDIFLSRVAATLEGHGTVTAADVRKVAFTLCPLGRRNGYDPAAVDAFLRYVESALAARESAAMSTPYVATAFDHSHARTPLWRKLV</sequence>
<dbReference type="InterPro" id="IPR019933">
    <property type="entry name" value="DivIVA_domain"/>
</dbReference>
<keyword evidence="1" id="KW-0131">Cell cycle</keyword>
<dbReference type="AlphaFoldDB" id="A0A837D3J5"/>